<dbReference type="Proteomes" id="UP000550729">
    <property type="component" value="Unassembled WGS sequence"/>
</dbReference>
<dbReference type="AlphaFoldDB" id="A0A848KZ55"/>
<keyword evidence="3" id="KW-1185">Reference proteome</keyword>
<feature type="signal peptide" evidence="1">
    <location>
        <begin position="1"/>
        <end position="23"/>
    </location>
</feature>
<evidence type="ECO:0000256" key="1">
    <source>
        <dbReference type="SAM" id="SignalP"/>
    </source>
</evidence>
<reference evidence="2 3" key="1">
    <citation type="submission" date="2020-04" db="EMBL/GenBank/DDBJ databases">
        <title>Gordonia sp. nov. TBRC 11910.</title>
        <authorList>
            <person name="Suriyachadkun C."/>
        </authorList>
    </citation>
    <scope>NUCLEOTIDE SEQUENCE [LARGE SCALE GENOMIC DNA]</scope>
    <source>
        <strain evidence="2 3">TBRC 11910</strain>
    </source>
</reference>
<dbReference type="InterPro" id="IPR046652">
    <property type="entry name" value="DUF6764"/>
</dbReference>
<name>A0A848KZ55_9ACTN</name>
<protein>
    <submittedName>
        <fullName evidence="2">Uncharacterized protein</fullName>
    </submittedName>
</protein>
<accession>A0A848KZ55</accession>
<evidence type="ECO:0000313" key="2">
    <source>
        <dbReference type="EMBL" id="NMO00728.1"/>
    </source>
</evidence>
<feature type="chain" id="PRO_5032573676" evidence="1">
    <location>
        <begin position="24"/>
        <end position="161"/>
    </location>
</feature>
<dbReference type="EMBL" id="JABBNB010000005">
    <property type="protein sequence ID" value="NMO00728.1"/>
    <property type="molecule type" value="Genomic_DNA"/>
</dbReference>
<proteinExistence type="predicted"/>
<comment type="caution">
    <text evidence="2">The sequence shown here is derived from an EMBL/GenBank/DDBJ whole genome shotgun (WGS) entry which is preliminary data.</text>
</comment>
<gene>
    <name evidence="2" type="ORF">HH308_05800</name>
</gene>
<organism evidence="2 3">
    <name type="scientific">Gordonia asplenii</name>
    <dbReference type="NCBI Taxonomy" id="2725283"/>
    <lineage>
        <taxon>Bacteria</taxon>
        <taxon>Bacillati</taxon>
        <taxon>Actinomycetota</taxon>
        <taxon>Actinomycetes</taxon>
        <taxon>Mycobacteriales</taxon>
        <taxon>Gordoniaceae</taxon>
        <taxon>Gordonia</taxon>
    </lineage>
</organism>
<keyword evidence="1" id="KW-0732">Signal</keyword>
<sequence>MGAAMAVAGAAFLISVGGGSAQANLCTADNGGRMQHVTPDSACAATSGPGSHATADDASSAGTAIAVADKGGKATARNMQPGSTALAGAKYNGTAYSVTTGPGAQSVAQATAGATALALGGWGGQAYASPKGTACLGGFAAAYETSSGKLCVRSGVLYFQN</sequence>
<dbReference type="Pfam" id="PF20550">
    <property type="entry name" value="DUF6764"/>
    <property type="match status" value="1"/>
</dbReference>
<evidence type="ECO:0000313" key="3">
    <source>
        <dbReference type="Proteomes" id="UP000550729"/>
    </source>
</evidence>